<dbReference type="RefSeq" id="XP_017781609.1">
    <property type="nucleotide sequence ID" value="XM_017926120.1"/>
</dbReference>
<keyword evidence="1" id="KW-1133">Transmembrane helix</keyword>
<feature type="transmembrane region" description="Helical" evidence="1">
    <location>
        <begin position="30"/>
        <end position="52"/>
    </location>
</feature>
<evidence type="ECO:0000313" key="4">
    <source>
        <dbReference type="RefSeq" id="XP_017781610.1"/>
    </source>
</evidence>
<feature type="transmembrane region" description="Helical" evidence="1">
    <location>
        <begin position="192"/>
        <end position="211"/>
    </location>
</feature>
<evidence type="ECO:0000313" key="2">
    <source>
        <dbReference type="Proteomes" id="UP000695000"/>
    </source>
</evidence>
<keyword evidence="1" id="KW-0812">Transmembrane</keyword>
<accession>A0ABM1N460</accession>
<evidence type="ECO:0000256" key="1">
    <source>
        <dbReference type="SAM" id="Phobius"/>
    </source>
</evidence>
<protein>
    <submittedName>
        <fullName evidence="3 4">Uncharacterized protein LOC108566309</fullName>
    </submittedName>
</protein>
<name>A0ABM1N460_NICVS</name>
<keyword evidence="1" id="KW-0472">Membrane</keyword>
<keyword evidence="2" id="KW-1185">Reference proteome</keyword>
<dbReference type="RefSeq" id="XP_017781610.1">
    <property type="nucleotide sequence ID" value="XM_017926121.1"/>
</dbReference>
<dbReference type="GeneID" id="108566309"/>
<sequence>MFCLDNVVTGFDIEMKISKNNEVLQMIEKILLASSGIGLLFDISFLCVVLRCKNLWTKFYLGLANLAIINAIMLVNMMVYYMMKAYRIYDDVYLDFLGFLKGFDYMIKIGMALMTMLFCFEIDVPPSMLFIFNLVYFFVSLGTNFFFHKYILLIDIAFFLVYAMLLMFMYYKIKRLGAPLNILDRARYKRMIVYFNHIILITTYYMAYQLFVYFKWEYILIFQVPHYLDTFWYYFYLFYIDVNFRLANQHTFFLFQHLKGIHLVDAADIEALPIEKKGMPECY</sequence>
<feature type="transmembrane region" description="Helical" evidence="1">
    <location>
        <begin position="103"/>
        <end position="120"/>
    </location>
</feature>
<feature type="transmembrane region" description="Helical" evidence="1">
    <location>
        <begin position="153"/>
        <end position="171"/>
    </location>
</feature>
<evidence type="ECO:0000313" key="3">
    <source>
        <dbReference type="RefSeq" id="XP_017781609.1"/>
    </source>
</evidence>
<proteinExistence type="predicted"/>
<organism evidence="2 4">
    <name type="scientific">Nicrophorus vespilloides</name>
    <name type="common">Boreal carrion beetle</name>
    <dbReference type="NCBI Taxonomy" id="110193"/>
    <lineage>
        <taxon>Eukaryota</taxon>
        <taxon>Metazoa</taxon>
        <taxon>Ecdysozoa</taxon>
        <taxon>Arthropoda</taxon>
        <taxon>Hexapoda</taxon>
        <taxon>Insecta</taxon>
        <taxon>Pterygota</taxon>
        <taxon>Neoptera</taxon>
        <taxon>Endopterygota</taxon>
        <taxon>Coleoptera</taxon>
        <taxon>Polyphaga</taxon>
        <taxon>Staphyliniformia</taxon>
        <taxon>Silphidae</taxon>
        <taxon>Nicrophorinae</taxon>
        <taxon>Nicrophorus</taxon>
    </lineage>
</organism>
<feature type="transmembrane region" description="Helical" evidence="1">
    <location>
        <begin position="59"/>
        <end position="83"/>
    </location>
</feature>
<feature type="transmembrane region" description="Helical" evidence="1">
    <location>
        <begin position="127"/>
        <end position="147"/>
    </location>
</feature>
<dbReference type="Proteomes" id="UP000695000">
    <property type="component" value="Unplaced"/>
</dbReference>
<gene>
    <name evidence="3 4" type="primary">LOC108566309</name>
</gene>
<reference evidence="3 4" key="1">
    <citation type="submission" date="2025-05" db="UniProtKB">
        <authorList>
            <consortium name="RefSeq"/>
        </authorList>
    </citation>
    <scope>IDENTIFICATION</scope>
    <source>
        <tissue evidence="3 4">Whole Larva</tissue>
    </source>
</reference>